<keyword evidence="2" id="KW-1185">Reference proteome</keyword>
<proteinExistence type="predicted"/>
<gene>
    <name evidence="1" type="ORF">PC9H_004550</name>
</gene>
<protein>
    <submittedName>
        <fullName evidence="1">Uncharacterized protein</fullName>
    </submittedName>
</protein>
<comment type="caution">
    <text evidence="1">The sequence shown here is derived from an EMBL/GenBank/DDBJ whole genome shotgun (WGS) entry which is preliminary data.</text>
</comment>
<accession>A0A8H7DW71</accession>
<evidence type="ECO:0000313" key="2">
    <source>
        <dbReference type="Proteomes" id="UP000623687"/>
    </source>
</evidence>
<sequence length="263" mass="29397">MYTSRFARPIPVTLSNSEIVQVAEAVVFTLRALGFQCVLVGGAACGAFGISRVATDVDVVVLTTDVGQEEIKRRLVAKDPKFILVASKNPYASYKVLWYEIPPSPSSPSSLYAASRSCKVDVLVPGIMSIPDVPRGYSVVTISGEWKGLPLMPFIPLLMLKLQAWMDHRQADKQYLREKQHTDVRDIGELLDIGMRHKYTLAAERAWIPASFIQAAERRIPEYLVYYPLTADEWKKIGFTWISRSSSSLTHANLLRSFNSLST</sequence>
<dbReference type="Proteomes" id="UP000623687">
    <property type="component" value="Unassembled WGS sequence"/>
</dbReference>
<dbReference type="RefSeq" id="XP_036632635.1">
    <property type="nucleotide sequence ID" value="XM_036774133.1"/>
</dbReference>
<organism evidence="1 2">
    <name type="scientific">Pleurotus ostreatus</name>
    <name type="common">Oyster mushroom</name>
    <name type="synonym">White-rot fungus</name>
    <dbReference type="NCBI Taxonomy" id="5322"/>
    <lineage>
        <taxon>Eukaryota</taxon>
        <taxon>Fungi</taxon>
        <taxon>Dikarya</taxon>
        <taxon>Basidiomycota</taxon>
        <taxon>Agaricomycotina</taxon>
        <taxon>Agaricomycetes</taxon>
        <taxon>Agaricomycetidae</taxon>
        <taxon>Agaricales</taxon>
        <taxon>Pleurotineae</taxon>
        <taxon>Pleurotaceae</taxon>
        <taxon>Pleurotus</taxon>
    </lineage>
</organism>
<reference evidence="1" key="1">
    <citation type="submission" date="2019-07" db="EMBL/GenBank/DDBJ databases">
        <authorList>
            <person name="Palmer J.M."/>
        </authorList>
    </citation>
    <scope>NUCLEOTIDE SEQUENCE</scope>
    <source>
        <strain evidence="1">PC9</strain>
    </source>
</reference>
<dbReference type="EMBL" id="JACETU010000003">
    <property type="protein sequence ID" value="KAF7432608.1"/>
    <property type="molecule type" value="Genomic_DNA"/>
</dbReference>
<dbReference type="OrthoDB" id="3051727at2759"/>
<dbReference type="AlphaFoldDB" id="A0A8H7DW71"/>
<dbReference type="GeneID" id="59374368"/>
<evidence type="ECO:0000313" key="1">
    <source>
        <dbReference type="EMBL" id="KAF7432608.1"/>
    </source>
</evidence>
<name>A0A8H7DW71_PLEOS</name>
<dbReference type="VEuPathDB" id="FungiDB:PC9H_004550"/>